<evidence type="ECO:0000313" key="3">
    <source>
        <dbReference type="Proteomes" id="UP001321749"/>
    </source>
</evidence>
<accession>A0AAV9HEP4</accession>
<name>A0AAV9HEP4_9PEZI</name>
<dbReference type="AlphaFoldDB" id="A0AAV9HEP4"/>
<keyword evidence="3" id="KW-1185">Reference proteome</keyword>
<organism evidence="2 3">
    <name type="scientific">Cladorrhinum samala</name>
    <dbReference type="NCBI Taxonomy" id="585594"/>
    <lineage>
        <taxon>Eukaryota</taxon>
        <taxon>Fungi</taxon>
        <taxon>Dikarya</taxon>
        <taxon>Ascomycota</taxon>
        <taxon>Pezizomycotina</taxon>
        <taxon>Sordariomycetes</taxon>
        <taxon>Sordariomycetidae</taxon>
        <taxon>Sordariales</taxon>
        <taxon>Podosporaceae</taxon>
        <taxon>Cladorrhinum</taxon>
    </lineage>
</organism>
<comment type="caution">
    <text evidence="2">The sequence shown here is derived from an EMBL/GenBank/DDBJ whole genome shotgun (WGS) entry which is preliminary data.</text>
</comment>
<protein>
    <recommendedName>
        <fullName evidence="1">DNA helicase Pif1-like 2B domain-containing protein</fullName>
    </recommendedName>
</protein>
<evidence type="ECO:0000259" key="1">
    <source>
        <dbReference type="Pfam" id="PF21530"/>
    </source>
</evidence>
<dbReference type="Proteomes" id="UP001321749">
    <property type="component" value="Unassembled WGS sequence"/>
</dbReference>
<reference evidence="2" key="1">
    <citation type="journal article" date="2023" name="Mol. Phylogenet. Evol.">
        <title>Genome-scale phylogeny and comparative genomics of the fungal order Sordariales.</title>
        <authorList>
            <person name="Hensen N."/>
            <person name="Bonometti L."/>
            <person name="Westerberg I."/>
            <person name="Brannstrom I.O."/>
            <person name="Guillou S."/>
            <person name="Cros-Aarteil S."/>
            <person name="Calhoun S."/>
            <person name="Haridas S."/>
            <person name="Kuo A."/>
            <person name="Mondo S."/>
            <person name="Pangilinan J."/>
            <person name="Riley R."/>
            <person name="LaButti K."/>
            <person name="Andreopoulos B."/>
            <person name="Lipzen A."/>
            <person name="Chen C."/>
            <person name="Yan M."/>
            <person name="Daum C."/>
            <person name="Ng V."/>
            <person name="Clum A."/>
            <person name="Steindorff A."/>
            <person name="Ohm R.A."/>
            <person name="Martin F."/>
            <person name="Silar P."/>
            <person name="Natvig D.O."/>
            <person name="Lalanne C."/>
            <person name="Gautier V."/>
            <person name="Ament-Velasquez S.L."/>
            <person name="Kruys A."/>
            <person name="Hutchinson M.I."/>
            <person name="Powell A.J."/>
            <person name="Barry K."/>
            <person name="Miller A.N."/>
            <person name="Grigoriev I.V."/>
            <person name="Debuchy R."/>
            <person name="Gladieux P."/>
            <person name="Hiltunen Thoren M."/>
            <person name="Johannesson H."/>
        </authorList>
    </citation>
    <scope>NUCLEOTIDE SEQUENCE</scope>
    <source>
        <strain evidence="2">PSN324</strain>
    </source>
</reference>
<dbReference type="InterPro" id="IPR049163">
    <property type="entry name" value="Pif1-like_2B_dom"/>
</dbReference>
<dbReference type="Pfam" id="PF21530">
    <property type="entry name" value="Pif1_2B_dom"/>
    <property type="match status" value="1"/>
</dbReference>
<dbReference type="EMBL" id="MU865040">
    <property type="protein sequence ID" value="KAK4459302.1"/>
    <property type="molecule type" value="Genomic_DNA"/>
</dbReference>
<reference evidence="2" key="2">
    <citation type="submission" date="2023-06" db="EMBL/GenBank/DDBJ databases">
        <authorList>
            <consortium name="Lawrence Berkeley National Laboratory"/>
            <person name="Mondo S.J."/>
            <person name="Hensen N."/>
            <person name="Bonometti L."/>
            <person name="Westerberg I."/>
            <person name="Brannstrom I.O."/>
            <person name="Guillou S."/>
            <person name="Cros-Aarteil S."/>
            <person name="Calhoun S."/>
            <person name="Haridas S."/>
            <person name="Kuo A."/>
            <person name="Pangilinan J."/>
            <person name="Riley R."/>
            <person name="Labutti K."/>
            <person name="Andreopoulos B."/>
            <person name="Lipzen A."/>
            <person name="Chen C."/>
            <person name="Yanf M."/>
            <person name="Daum C."/>
            <person name="Ng V."/>
            <person name="Clum A."/>
            <person name="Steindorff A."/>
            <person name="Ohm R."/>
            <person name="Martin F."/>
            <person name="Silar P."/>
            <person name="Natvig D."/>
            <person name="Lalanne C."/>
            <person name="Gautier V."/>
            <person name="Ament-Velasquez S.L."/>
            <person name="Kruys A."/>
            <person name="Hutchinson M.I."/>
            <person name="Powell A.J."/>
            <person name="Barry K."/>
            <person name="Miller A.N."/>
            <person name="Grigoriev I.V."/>
            <person name="Debuchy R."/>
            <person name="Gladieux P."/>
            <person name="Thoren M.H."/>
            <person name="Johannesson H."/>
        </authorList>
    </citation>
    <scope>NUCLEOTIDE SEQUENCE</scope>
    <source>
        <strain evidence="2">PSN324</strain>
    </source>
</reference>
<proteinExistence type="predicted"/>
<feature type="domain" description="DNA helicase Pif1-like 2B" evidence="1">
    <location>
        <begin position="18"/>
        <end position="51"/>
    </location>
</feature>
<evidence type="ECO:0000313" key="2">
    <source>
        <dbReference type="EMBL" id="KAK4459302.1"/>
    </source>
</evidence>
<sequence length="61" mass="7083">KRLADGTLECLEEHRWERQLSLKKGVHFLLLMNLCLERGLCNGSQGRIIDFEPFTLEKLPS</sequence>
<feature type="non-terminal residue" evidence="2">
    <location>
        <position position="1"/>
    </location>
</feature>
<gene>
    <name evidence="2" type="ORF">QBC42DRAFT_183694</name>
</gene>